<evidence type="ECO:0000259" key="7">
    <source>
        <dbReference type="SMART" id="SM00278"/>
    </source>
</evidence>
<evidence type="ECO:0000313" key="9">
    <source>
        <dbReference type="EMBL" id="CUU43955.1"/>
    </source>
</evidence>
<dbReference type="InterPro" id="IPR036267">
    <property type="entry name" value="RuvA_C_sf"/>
</dbReference>
<dbReference type="STRING" id="1079.BVIR_217"/>
<organism evidence="9 10">
    <name type="scientific">Blastochloris viridis</name>
    <name type="common">Rhodopseudomonas viridis</name>
    <dbReference type="NCBI Taxonomy" id="1079"/>
    <lineage>
        <taxon>Bacteria</taxon>
        <taxon>Pseudomonadati</taxon>
        <taxon>Pseudomonadota</taxon>
        <taxon>Alphaproteobacteria</taxon>
        <taxon>Hyphomicrobiales</taxon>
        <taxon>Blastochloridaceae</taxon>
        <taxon>Blastochloris</taxon>
    </lineage>
</organism>
<comment type="subunit">
    <text evidence="6">Homotetramer. Forms an RuvA(8)-RuvB(12)-Holliday junction (HJ) complex. HJ DNA is sandwiched between 2 RuvA tetramers; dsDNA enters through RuvA and exits via RuvB. An RuvB hexamer assembles on each DNA strand where it exits the tetramer. Each RuvB hexamer is contacted by two RuvA subunits (via domain III) on 2 adjacent RuvB subunits; this complex drives branch migration. In the full resolvosome a probable DNA-RuvA(4)-RuvB(12)-RuvC(2) complex forms which resolves the HJ.</text>
</comment>
<dbReference type="HAMAP" id="MF_00031">
    <property type="entry name" value="DNA_HJ_migration_RuvA"/>
    <property type="match status" value="1"/>
</dbReference>
<dbReference type="EMBL" id="AP014854">
    <property type="protein sequence ID" value="BAR98707.1"/>
    <property type="molecule type" value="Genomic_DNA"/>
</dbReference>
<comment type="function">
    <text evidence="6">The RuvA-RuvB-RuvC complex processes Holliday junction (HJ) DNA during genetic recombination and DNA repair, while the RuvA-RuvB complex plays an important role in the rescue of blocked DNA replication forks via replication fork reversal (RFR). RuvA specifically binds to HJ cruciform DNA, conferring on it an open structure. The RuvB hexamer acts as an ATP-dependent pump, pulling dsDNA into and through the RuvAB complex. HJ branch migration allows RuvC to scan DNA until it finds its consensus sequence, where it cleaves and resolves the cruciform DNA.</text>
</comment>
<dbReference type="PATRIC" id="fig|1079.6.peg.228"/>
<keyword evidence="5 6" id="KW-0234">DNA repair</keyword>
<dbReference type="Gene3D" id="2.40.50.140">
    <property type="entry name" value="Nucleic acid-binding proteins"/>
    <property type="match status" value="1"/>
</dbReference>
<dbReference type="GO" id="GO:0005524">
    <property type="term" value="F:ATP binding"/>
    <property type="evidence" value="ECO:0007669"/>
    <property type="project" value="InterPro"/>
</dbReference>
<dbReference type="Pfam" id="PF07499">
    <property type="entry name" value="RuvA_C"/>
    <property type="match status" value="1"/>
</dbReference>
<dbReference type="InterPro" id="IPR003583">
    <property type="entry name" value="Hlx-hairpin-Hlx_DNA-bd_motif"/>
</dbReference>
<keyword evidence="9" id="KW-0347">Helicase</keyword>
<dbReference type="GO" id="GO:0009378">
    <property type="term" value="F:four-way junction helicase activity"/>
    <property type="evidence" value="ECO:0007669"/>
    <property type="project" value="InterPro"/>
</dbReference>
<dbReference type="InterPro" id="IPR010994">
    <property type="entry name" value="RuvA_2-like"/>
</dbReference>
<feature type="domain" description="Helix-hairpin-helix DNA-binding motif class 1" evidence="7">
    <location>
        <begin position="108"/>
        <end position="127"/>
    </location>
</feature>
<dbReference type="RefSeq" id="WP_055036064.1">
    <property type="nucleotide sequence ID" value="NZ_AP014854.2"/>
</dbReference>
<dbReference type="GO" id="GO:0048476">
    <property type="term" value="C:Holliday junction resolvase complex"/>
    <property type="evidence" value="ECO:0007669"/>
    <property type="project" value="UniProtKB-UniRule"/>
</dbReference>
<evidence type="ECO:0000256" key="4">
    <source>
        <dbReference type="ARBA" id="ARBA00023172"/>
    </source>
</evidence>
<comment type="subcellular location">
    <subcellularLocation>
        <location evidence="6">Cytoplasm</location>
    </subcellularLocation>
</comment>
<dbReference type="GO" id="GO:0005737">
    <property type="term" value="C:cytoplasm"/>
    <property type="evidence" value="ECO:0007669"/>
    <property type="project" value="UniProtKB-SubCell"/>
</dbReference>
<evidence type="ECO:0000256" key="3">
    <source>
        <dbReference type="ARBA" id="ARBA00023125"/>
    </source>
</evidence>
<evidence type="ECO:0000313" key="8">
    <source>
        <dbReference type="EMBL" id="BAR98707.1"/>
    </source>
</evidence>
<proteinExistence type="inferred from homology"/>
<reference evidence="10" key="3">
    <citation type="journal article" date="2016" name="Genome Announc.">
        <title>Revised genome sequence of the purple photosynthetic bacterium Blastochloris viridis.</title>
        <authorList>
            <person name="Liu L.N."/>
            <person name="Faulkner M."/>
            <person name="Liu X."/>
            <person name="Huang F."/>
            <person name="Darby A.C."/>
            <person name="Hall N."/>
        </authorList>
    </citation>
    <scope>NUCLEOTIDE SEQUENCE [LARGE SCALE GENOMIC DNA]</scope>
    <source>
        <strain evidence="10">ATCC 19567 / DSM 133 / F</strain>
    </source>
</reference>
<dbReference type="InterPro" id="IPR012340">
    <property type="entry name" value="NA-bd_OB-fold"/>
</dbReference>
<evidence type="ECO:0000256" key="1">
    <source>
        <dbReference type="ARBA" id="ARBA00022490"/>
    </source>
</evidence>
<dbReference type="OrthoDB" id="5293449at2"/>
<evidence type="ECO:0000256" key="5">
    <source>
        <dbReference type="ARBA" id="ARBA00023204"/>
    </source>
</evidence>
<dbReference type="InterPro" id="IPR013849">
    <property type="entry name" value="DNA_helicase_Holl-junc_RuvA_I"/>
</dbReference>
<name>A0A0H5B922_BLAVI</name>
<dbReference type="KEGG" id="bvr:BVIR_217"/>
<reference evidence="8" key="1">
    <citation type="journal article" date="2015" name="Genome Announc.">
        <title>Complete Genome Sequence of the Bacteriochlorophyll b-Producing Photosynthetic Bacterium Blastochloris viridis.</title>
        <authorList>
            <person name="Tsukatani Y."/>
            <person name="Hirose Y."/>
            <person name="Harada J."/>
            <person name="Misawa N."/>
            <person name="Mori K."/>
            <person name="Inoue K."/>
            <person name="Tamiaki H."/>
        </authorList>
    </citation>
    <scope>NUCLEOTIDE SEQUENCE [LARGE SCALE GENOMIC DNA]</scope>
    <source>
        <strain evidence="8">DSM 133</strain>
    </source>
</reference>
<dbReference type="GO" id="GO:0009379">
    <property type="term" value="C:Holliday junction helicase complex"/>
    <property type="evidence" value="ECO:0007669"/>
    <property type="project" value="InterPro"/>
</dbReference>
<keyword evidence="1 6" id="KW-0963">Cytoplasm</keyword>
<comment type="domain">
    <text evidence="6">Has three domains with a flexible linker between the domains II and III and assumes an 'L' shape. Domain III is highly mobile and contacts RuvB.</text>
</comment>
<dbReference type="Proteomes" id="UP000065734">
    <property type="component" value="Chromosome I"/>
</dbReference>
<keyword evidence="9" id="KW-0547">Nucleotide-binding</keyword>
<keyword evidence="3 6" id="KW-0238">DNA-binding</keyword>
<dbReference type="GO" id="GO:0016787">
    <property type="term" value="F:hydrolase activity"/>
    <property type="evidence" value="ECO:0007669"/>
    <property type="project" value="UniProtKB-KW"/>
</dbReference>
<feature type="domain" description="Helix-hairpin-helix DNA-binding motif class 1" evidence="7">
    <location>
        <begin position="73"/>
        <end position="92"/>
    </location>
</feature>
<feature type="region of interest" description="Domain I" evidence="6">
    <location>
        <begin position="1"/>
        <end position="64"/>
    </location>
</feature>
<feature type="region of interest" description="Domain III" evidence="6">
    <location>
        <begin position="153"/>
        <end position="205"/>
    </location>
</feature>
<evidence type="ECO:0000256" key="6">
    <source>
        <dbReference type="HAMAP-Rule" id="MF_00031"/>
    </source>
</evidence>
<sequence length="205" mass="21072">MIGKLKGTIDSYGEDFVIVDVGGVGYQVHCSTRTLQALPAVGEAATLSIDTFVREDQIRLFGFASDSEREWFRLLQTVQGIGTKVALAILSTLKASDLAGAIALGDKAMVARAPGVGPKVAARICAELKDRAPAFAGIDPAVSRLSGALEDARAPAAVADAVSALVNLGYGQPQAAAAIAAAVKEAGEGAETARLIRLGLKELAK</sequence>
<dbReference type="Pfam" id="PF14520">
    <property type="entry name" value="HHH_5"/>
    <property type="match status" value="1"/>
</dbReference>
<dbReference type="SMART" id="SM00278">
    <property type="entry name" value="HhH1"/>
    <property type="match status" value="2"/>
</dbReference>
<keyword evidence="2 6" id="KW-0227">DNA damage</keyword>
<comment type="similarity">
    <text evidence="6">Belongs to the RuvA family.</text>
</comment>
<reference evidence="9" key="2">
    <citation type="submission" date="2015-11" db="EMBL/GenBank/DDBJ databases">
        <authorList>
            <person name="Zhang Y."/>
            <person name="Guo Z."/>
        </authorList>
    </citation>
    <scope>NUCLEOTIDE SEQUENCE</scope>
    <source>
        <strain evidence="9">1</strain>
    </source>
</reference>
<protein>
    <recommendedName>
        <fullName evidence="6">Holliday junction branch migration complex subunit RuvA</fullName>
    </recommendedName>
</protein>
<gene>
    <name evidence="6 9" type="primary">ruvA</name>
    <name evidence="8" type="ORF">BV133_1114</name>
    <name evidence="9" type="ORF">BVIRIDIS_29830</name>
</gene>
<dbReference type="Gene3D" id="1.10.8.10">
    <property type="entry name" value="DNA helicase RuvA subunit, C-terminal domain"/>
    <property type="match status" value="1"/>
</dbReference>
<accession>A0A0H5B922</accession>
<keyword evidence="9" id="KW-0378">Hydrolase</keyword>
<evidence type="ECO:0000313" key="10">
    <source>
        <dbReference type="Proteomes" id="UP000065734"/>
    </source>
</evidence>
<comment type="caution">
    <text evidence="6">Lacks conserved residue(s) required for the propagation of feature annotation.</text>
</comment>
<dbReference type="SUPFAM" id="SSF46929">
    <property type="entry name" value="DNA helicase RuvA subunit, C-terminal domain"/>
    <property type="match status" value="1"/>
</dbReference>
<keyword evidence="10" id="KW-1185">Reference proteome</keyword>
<dbReference type="EMBL" id="LN907867">
    <property type="protein sequence ID" value="CUU43955.1"/>
    <property type="molecule type" value="Genomic_DNA"/>
</dbReference>
<dbReference type="InterPro" id="IPR011114">
    <property type="entry name" value="RuvA_C"/>
</dbReference>
<keyword evidence="9" id="KW-0067">ATP-binding</keyword>
<dbReference type="Gene3D" id="1.10.150.20">
    <property type="entry name" value="5' to 3' exonuclease, C-terminal subdomain"/>
    <property type="match status" value="1"/>
</dbReference>
<evidence type="ECO:0000256" key="2">
    <source>
        <dbReference type="ARBA" id="ARBA00022763"/>
    </source>
</evidence>
<dbReference type="GO" id="GO:0000400">
    <property type="term" value="F:four-way junction DNA binding"/>
    <property type="evidence" value="ECO:0007669"/>
    <property type="project" value="UniProtKB-UniRule"/>
</dbReference>
<dbReference type="SUPFAM" id="SSF47781">
    <property type="entry name" value="RuvA domain 2-like"/>
    <property type="match status" value="1"/>
</dbReference>
<dbReference type="InterPro" id="IPR000085">
    <property type="entry name" value="RuvA"/>
</dbReference>
<dbReference type="SUPFAM" id="SSF50249">
    <property type="entry name" value="Nucleic acid-binding proteins"/>
    <property type="match status" value="1"/>
</dbReference>
<dbReference type="Pfam" id="PF01330">
    <property type="entry name" value="RuvA_N"/>
    <property type="match status" value="1"/>
</dbReference>
<dbReference type="AlphaFoldDB" id="A0A0H5B922"/>
<dbReference type="GO" id="GO:0006310">
    <property type="term" value="P:DNA recombination"/>
    <property type="evidence" value="ECO:0007669"/>
    <property type="project" value="UniProtKB-UniRule"/>
</dbReference>
<dbReference type="GO" id="GO:0006281">
    <property type="term" value="P:DNA repair"/>
    <property type="evidence" value="ECO:0007669"/>
    <property type="project" value="UniProtKB-UniRule"/>
</dbReference>
<keyword evidence="4 6" id="KW-0233">DNA recombination</keyword>
<dbReference type="NCBIfam" id="TIGR00084">
    <property type="entry name" value="ruvA"/>
    <property type="match status" value="1"/>
</dbReference>